<dbReference type="PANTHER" id="PTHR46268">
    <property type="entry name" value="STRESS RESPONSE PROTEIN NHAX"/>
    <property type="match status" value="1"/>
</dbReference>
<dbReference type="EMBL" id="CP031598">
    <property type="protein sequence ID" value="QEW27110.1"/>
    <property type="molecule type" value="Genomic_DNA"/>
</dbReference>
<dbReference type="Pfam" id="PF00582">
    <property type="entry name" value="Usp"/>
    <property type="match status" value="1"/>
</dbReference>
<dbReference type="AlphaFoldDB" id="A0A0T5PB21"/>
<keyword evidence="5" id="KW-1185">Reference proteome</keyword>
<name>A0A0T5PB21_9RHOB</name>
<evidence type="ECO:0000313" key="6">
    <source>
        <dbReference type="Proteomes" id="UP000325785"/>
    </source>
</evidence>
<accession>A0A0T5PB21</accession>
<evidence type="ECO:0000313" key="3">
    <source>
        <dbReference type="EMBL" id="KRS18062.1"/>
    </source>
</evidence>
<dbReference type="InterPro" id="IPR014729">
    <property type="entry name" value="Rossmann-like_a/b/a_fold"/>
</dbReference>
<reference evidence="3 5" key="1">
    <citation type="submission" date="2015-04" db="EMBL/GenBank/DDBJ databases">
        <title>The draft genome sequence of Roseovarius indicus B108T.</title>
        <authorList>
            <person name="Li G."/>
            <person name="Lai Q."/>
            <person name="Shao Z."/>
            <person name="Yan P."/>
        </authorList>
    </citation>
    <scope>NUCLEOTIDE SEQUENCE [LARGE SCALE GENOMIC DNA]</scope>
    <source>
        <strain evidence="3 5">B108</strain>
    </source>
</reference>
<dbReference type="SUPFAM" id="SSF52402">
    <property type="entry name" value="Adenine nucleotide alpha hydrolases-like"/>
    <property type="match status" value="1"/>
</dbReference>
<dbReference type="Proteomes" id="UP000325785">
    <property type="component" value="Chromosome"/>
</dbReference>
<organism evidence="3 5">
    <name type="scientific">Roseovarius indicus</name>
    <dbReference type="NCBI Taxonomy" id="540747"/>
    <lineage>
        <taxon>Bacteria</taxon>
        <taxon>Pseudomonadati</taxon>
        <taxon>Pseudomonadota</taxon>
        <taxon>Alphaproteobacteria</taxon>
        <taxon>Rhodobacterales</taxon>
        <taxon>Roseobacteraceae</taxon>
        <taxon>Roseovarius</taxon>
    </lineage>
</organism>
<dbReference type="PANTHER" id="PTHR46268:SF6">
    <property type="entry name" value="UNIVERSAL STRESS PROTEIN UP12"/>
    <property type="match status" value="1"/>
</dbReference>
<dbReference type="PRINTS" id="PR01438">
    <property type="entry name" value="UNVRSLSTRESS"/>
</dbReference>
<dbReference type="EMBL" id="LAXI01000005">
    <property type="protein sequence ID" value="KRS18062.1"/>
    <property type="molecule type" value="Genomic_DNA"/>
</dbReference>
<evidence type="ECO:0000259" key="2">
    <source>
        <dbReference type="Pfam" id="PF00582"/>
    </source>
</evidence>
<feature type="domain" description="UspA" evidence="2">
    <location>
        <begin position="1"/>
        <end position="137"/>
    </location>
</feature>
<dbReference type="InterPro" id="IPR006015">
    <property type="entry name" value="Universal_stress_UspA"/>
</dbReference>
<dbReference type="Gene3D" id="3.40.50.620">
    <property type="entry name" value="HUPs"/>
    <property type="match status" value="1"/>
</dbReference>
<reference evidence="4 6" key="2">
    <citation type="submission" date="2018-08" db="EMBL/GenBank/DDBJ databases">
        <title>Genetic Globetrotter - A new plasmid hitch-hiking vast phylogenetic and geographic distances.</title>
        <authorList>
            <person name="Vollmers J."/>
            <person name="Petersen J."/>
        </authorList>
    </citation>
    <scope>NUCLEOTIDE SEQUENCE [LARGE SCALE GENOMIC DNA]</scope>
    <source>
        <strain evidence="4 6">DSM 26383</strain>
    </source>
</reference>
<dbReference type="InterPro" id="IPR006016">
    <property type="entry name" value="UspA"/>
</dbReference>
<dbReference type="CDD" id="cd00293">
    <property type="entry name" value="USP-like"/>
    <property type="match status" value="1"/>
</dbReference>
<sequence>MFKKIMTPVDLAHKGDLGKALDCAADLAKHYGAEVVYVGVTAATPSSTAHNPEEFEAKLKAFAEEQGKQHGVTVSSKMEMCHDPTTEVDDAIIKATKETGADLVIMASHVPNVFDIVWPSNGGSVAEHVDCSVLVVRS</sequence>
<dbReference type="RefSeq" id="WP_057816161.1">
    <property type="nucleotide sequence ID" value="NZ_CAXRJZ010000135.1"/>
</dbReference>
<evidence type="ECO:0000256" key="1">
    <source>
        <dbReference type="ARBA" id="ARBA00008791"/>
    </source>
</evidence>
<comment type="similarity">
    <text evidence="1">Belongs to the universal stress protein A family.</text>
</comment>
<evidence type="ECO:0000313" key="4">
    <source>
        <dbReference type="EMBL" id="QEW27110.1"/>
    </source>
</evidence>
<proteinExistence type="inferred from homology"/>
<dbReference type="PATRIC" id="fig|540747.5.peg.5122"/>
<evidence type="ECO:0000313" key="5">
    <source>
        <dbReference type="Proteomes" id="UP000051401"/>
    </source>
</evidence>
<dbReference type="OrthoDB" id="9792500at2"/>
<gene>
    <name evidence="4" type="primary">uspF_1</name>
    <name evidence="4" type="ORF">RIdsm_02920</name>
    <name evidence="3" type="ORF">XM52_10975</name>
</gene>
<dbReference type="KEGG" id="rid:RIdsm_02920"/>
<dbReference type="Proteomes" id="UP000051401">
    <property type="component" value="Unassembled WGS sequence"/>
</dbReference>
<protein>
    <submittedName>
        <fullName evidence="4">Universal stress protein F</fullName>
    </submittedName>
    <submittedName>
        <fullName evidence="3">Universal stress protein UspA</fullName>
    </submittedName>
</protein>
<dbReference type="STRING" id="540747.SAMN04488031_101426"/>